<dbReference type="InterPro" id="IPR051651">
    <property type="entry name" value="DMTF1_DNA-bind_reg"/>
</dbReference>
<accession>A0AAD7JKA1</accession>
<evidence type="ECO:0000256" key="1">
    <source>
        <dbReference type="ARBA" id="ARBA00004123"/>
    </source>
</evidence>
<name>A0AAD7JKA1_9AGAR</name>
<comment type="subcellular location">
    <subcellularLocation>
        <location evidence="1">Nucleus</location>
    </subcellularLocation>
</comment>
<evidence type="ECO:0000256" key="2">
    <source>
        <dbReference type="ARBA" id="ARBA00023125"/>
    </source>
</evidence>
<dbReference type="GO" id="GO:0005634">
    <property type="term" value="C:nucleus"/>
    <property type="evidence" value="ECO:0007669"/>
    <property type="project" value="UniProtKB-SubCell"/>
</dbReference>
<dbReference type="Pfam" id="PF00249">
    <property type="entry name" value="Myb_DNA-binding"/>
    <property type="match status" value="2"/>
</dbReference>
<organism evidence="7 8">
    <name type="scientific">Mycena maculata</name>
    <dbReference type="NCBI Taxonomy" id="230809"/>
    <lineage>
        <taxon>Eukaryota</taxon>
        <taxon>Fungi</taxon>
        <taxon>Dikarya</taxon>
        <taxon>Basidiomycota</taxon>
        <taxon>Agaricomycotina</taxon>
        <taxon>Agaricomycetes</taxon>
        <taxon>Agaricomycetidae</taxon>
        <taxon>Agaricales</taxon>
        <taxon>Marasmiineae</taxon>
        <taxon>Mycenaceae</taxon>
        <taxon>Mycena</taxon>
    </lineage>
</organism>
<protein>
    <submittedName>
        <fullName evidence="7">Uncharacterized protein</fullName>
    </submittedName>
</protein>
<dbReference type="SUPFAM" id="SSF46689">
    <property type="entry name" value="Homeodomain-like"/>
    <property type="match status" value="2"/>
</dbReference>
<dbReference type="PROSITE" id="PS51294">
    <property type="entry name" value="HTH_MYB"/>
    <property type="match status" value="1"/>
</dbReference>
<dbReference type="EMBL" id="JARJLG010000036">
    <property type="protein sequence ID" value="KAJ7765049.1"/>
    <property type="molecule type" value="Genomic_DNA"/>
</dbReference>
<keyword evidence="3" id="KW-0539">Nucleus</keyword>
<evidence type="ECO:0000256" key="3">
    <source>
        <dbReference type="ARBA" id="ARBA00023242"/>
    </source>
</evidence>
<feature type="domain" description="Myb-like" evidence="5">
    <location>
        <begin position="141"/>
        <end position="200"/>
    </location>
</feature>
<evidence type="ECO:0000259" key="5">
    <source>
        <dbReference type="PROSITE" id="PS50090"/>
    </source>
</evidence>
<comment type="caution">
    <text evidence="7">The sequence shown here is derived from an EMBL/GenBank/DDBJ whole genome shotgun (WGS) entry which is preliminary data.</text>
</comment>
<feature type="region of interest" description="Disordered" evidence="4">
    <location>
        <begin position="296"/>
        <end position="330"/>
    </location>
</feature>
<dbReference type="PANTHER" id="PTHR46380">
    <property type="entry name" value="CYCLIN-D-BINDING MYB-LIKE TRANSCRIPTION FACTOR 1"/>
    <property type="match status" value="1"/>
</dbReference>
<gene>
    <name evidence="7" type="ORF">DFH07DRAFT_1015755</name>
</gene>
<dbReference type="Proteomes" id="UP001215280">
    <property type="component" value="Unassembled WGS sequence"/>
</dbReference>
<evidence type="ECO:0000259" key="6">
    <source>
        <dbReference type="PROSITE" id="PS51294"/>
    </source>
</evidence>
<dbReference type="InterPro" id="IPR001005">
    <property type="entry name" value="SANT/Myb"/>
</dbReference>
<keyword evidence="2" id="KW-0238">DNA-binding</keyword>
<dbReference type="GO" id="GO:0000976">
    <property type="term" value="F:transcription cis-regulatory region binding"/>
    <property type="evidence" value="ECO:0007669"/>
    <property type="project" value="TreeGrafter"/>
</dbReference>
<dbReference type="SMART" id="SM00717">
    <property type="entry name" value="SANT"/>
    <property type="match status" value="3"/>
</dbReference>
<evidence type="ECO:0000313" key="7">
    <source>
        <dbReference type="EMBL" id="KAJ7765049.1"/>
    </source>
</evidence>
<keyword evidence="8" id="KW-1185">Reference proteome</keyword>
<dbReference type="CDD" id="cd00167">
    <property type="entry name" value="SANT"/>
    <property type="match status" value="2"/>
</dbReference>
<feature type="domain" description="Myb-like" evidence="5">
    <location>
        <begin position="89"/>
        <end position="138"/>
    </location>
</feature>
<dbReference type="AlphaFoldDB" id="A0AAD7JKA1"/>
<feature type="domain" description="HTH myb-type" evidence="6">
    <location>
        <begin position="89"/>
        <end position="142"/>
    </location>
</feature>
<sequence>MGPTKLAELVKSEGLVYKKGKFSAIEVKQVNEAIEKYRTARGLSEAALNQIIWPSDEKQKDATFWTEISFAVSLRPIISVYHYVRRSHHPLKQQGKWLPDEDAKLIQAVTSLGQQWEKVAGLVGRMATDCRDRYRNHIVDREKRVTGAWSPDEEEELTRIVIEVQKGKDLDNEVFWGKVSDLMGGKRSRQQCRIKWTDSLSKRYKTDGQNPRWSSRDAFILIHKIDLLNIQDDSEIPWKSIPDPQWNLWSPHTLQRRWLTMKRGIKGYEDMTHREIMDILRVKNADVPHVKSIKSAKFVVDSDDDTPRPGSSTGPGTLGTEGGNEEDDSV</sequence>
<dbReference type="PROSITE" id="PS50090">
    <property type="entry name" value="MYB_LIKE"/>
    <property type="match status" value="2"/>
</dbReference>
<dbReference type="GO" id="GO:0003700">
    <property type="term" value="F:DNA-binding transcription factor activity"/>
    <property type="evidence" value="ECO:0007669"/>
    <property type="project" value="TreeGrafter"/>
</dbReference>
<proteinExistence type="predicted"/>
<dbReference type="Gene3D" id="1.10.10.60">
    <property type="entry name" value="Homeodomain-like"/>
    <property type="match status" value="2"/>
</dbReference>
<reference evidence="7" key="1">
    <citation type="submission" date="2023-03" db="EMBL/GenBank/DDBJ databases">
        <title>Massive genome expansion in bonnet fungi (Mycena s.s.) driven by repeated elements and novel gene families across ecological guilds.</title>
        <authorList>
            <consortium name="Lawrence Berkeley National Laboratory"/>
            <person name="Harder C.B."/>
            <person name="Miyauchi S."/>
            <person name="Viragh M."/>
            <person name="Kuo A."/>
            <person name="Thoen E."/>
            <person name="Andreopoulos B."/>
            <person name="Lu D."/>
            <person name="Skrede I."/>
            <person name="Drula E."/>
            <person name="Henrissat B."/>
            <person name="Morin E."/>
            <person name="Kohler A."/>
            <person name="Barry K."/>
            <person name="LaButti K."/>
            <person name="Morin E."/>
            <person name="Salamov A."/>
            <person name="Lipzen A."/>
            <person name="Mereny Z."/>
            <person name="Hegedus B."/>
            <person name="Baldrian P."/>
            <person name="Stursova M."/>
            <person name="Weitz H."/>
            <person name="Taylor A."/>
            <person name="Grigoriev I.V."/>
            <person name="Nagy L.G."/>
            <person name="Martin F."/>
            <person name="Kauserud H."/>
        </authorList>
    </citation>
    <scope>NUCLEOTIDE SEQUENCE</scope>
    <source>
        <strain evidence="7">CBHHK188m</strain>
    </source>
</reference>
<dbReference type="PANTHER" id="PTHR46380:SF2">
    <property type="entry name" value="CYCLIN-D-BINDING MYB-LIKE TRANSCRIPTION FACTOR 1"/>
    <property type="match status" value="1"/>
</dbReference>
<evidence type="ECO:0000256" key="4">
    <source>
        <dbReference type="SAM" id="MobiDB-lite"/>
    </source>
</evidence>
<dbReference type="InterPro" id="IPR017930">
    <property type="entry name" value="Myb_dom"/>
</dbReference>
<dbReference type="InterPro" id="IPR009057">
    <property type="entry name" value="Homeodomain-like_sf"/>
</dbReference>
<evidence type="ECO:0000313" key="8">
    <source>
        <dbReference type="Proteomes" id="UP001215280"/>
    </source>
</evidence>